<feature type="region of interest" description="Disordered" evidence="5">
    <location>
        <begin position="297"/>
        <end position="320"/>
    </location>
</feature>
<keyword evidence="4" id="KW-0653">Protein transport</keyword>
<comment type="subcellular location">
    <subcellularLocation>
        <location evidence="4">Golgi apparatus</location>
        <location evidence="4">trans-Golgi network</location>
    </subcellularLocation>
</comment>
<evidence type="ECO:0000256" key="3">
    <source>
        <dbReference type="ARBA" id="ARBA00023054"/>
    </source>
</evidence>
<feature type="region of interest" description="Disordered" evidence="5">
    <location>
        <begin position="783"/>
        <end position="826"/>
    </location>
</feature>
<dbReference type="PANTHER" id="PTHR15954">
    <property type="entry name" value="VACUOLAR PROTEIN SORTING-ASSOCIATED PROTEIN 51 HOMOLOG"/>
    <property type="match status" value="1"/>
</dbReference>
<proteinExistence type="inferred from homology"/>
<dbReference type="Pfam" id="PF08700">
    <property type="entry name" value="VPS51_Exo84_N"/>
    <property type="match status" value="1"/>
</dbReference>
<keyword evidence="3" id="KW-0175">Coiled coil</keyword>
<keyword evidence="4" id="KW-0445">Lipid transport</keyword>
<feature type="compositionally biased region" description="Polar residues" evidence="5">
    <location>
        <begin position="309"/>
        <end position="320"/>
    </location>
</feature>
<comment type="similarity">
    <text evidence="1 4">Belongs to the VPS51 family.</text>
</comment>
<evidence type="ECO:0000313" key="6">
    <source>
        <dbReference type="EMBL" id="TPP66026.1"/>
    </source>
</evidence>
<accession>A0A504YZW9</accession>
<comment type="subunit">
    <text evidence="4">Component of the Golgi-associated retrograde protein (GARP) complex.</text>
</comment>
<dbReference type="GO" id="GO:0042147">
    <property type="term" value="P:retrograde transport, endosome to Golgi"/>
    <property type="evidence" value="ECO:0007669"/>
    <property type="project" value="UniProtKB-UniRule"/>
</dbReference>
<dbReference type="STRING" id="46835.A0A504YZW9"/>
<evidence type="ECO:0000256" key="4">
    <source>
        <dbReference type="RuleBase" id="RU368010"/>
    </source>
</evidence>
<dbReference type="GO" id="GO:0007041">
    <property type="term" value="P:lysosomal transport"/>
    <property type="evidence" value="ECO:0007669"/>
    <property type="project" value="TreeGrafter"/>
</dbReference>
<dbReference type="GO" id="GO:0015031">
    <property type="term" value="P:protein transport"/>
    <property type="evidence" value="ECO:0007669"/>
    <property type="project" value="UniProtKB-UniRule"/>
</dbReference>
<comment type="function">
    <text evidence="4">Acts as component of the GARP complex that is involved in retrograde transport from early and late endosomes to the trans-Golgi network (TGN).</text>
</comment>
<dbReference type="InterPro" id="IPR014812">
    <property type="entry name" value="Vps51"/>
</dbReference>
<gene>
    <name evidence="6" type="ORF">FGIG_09605</name>
</gene>
<dbReference type="GO" id="GO:0006869">
    <property type="term" value="P:lipid transport"/>
    <property type="evidence" value="ECO:0007669"/>
    <property type="project" value="UniProtKB-UniRule"/>
</dbReference>
<dbReference type="Proteomes" id="UP000316759">
    <property type="component" value="Unassembled WGS sequence"/>
</dbReference>
<dbReference type="GO" id="GO:0016020">
    <property type="term" value="C:membrane"/>
    <property type="evidence" value="ECO:0007669"/>
    <property type="project" value="TreeGrafter"/>
</dbReference>
<comment type="caution">
    <text evidence="6">The sequence shown here is derived from an EMBL/GenBank/DDBJ whole genome shotgun (WGS) entry which is preliminary data.</text>
</comment>
<protein>
    <recommendedName>
        <fullName evidence="2 4">Vacuolar protein sorting-associated protein 51 homolog</fullName>
    </recommendedName>
</protein>
<evidence type="ECO:0000313" key="7">
    <source>
        <dbReference type="Proteomes" id="UP000316759"/>
    </source>
</evidence>
<dbReference type="InterPro" id="IPR016159">
    <property type="entry name" value="Cullin_repeat-like_dom_sf"/>
</dbReference>
<keyword evidence="7" id="KW-1185">Reference proteome</keyword>
<dbReference type="GO" id="GO:0005829">
    <property type="term" value="C:cytosol"/>
    <property type="evidence" value="ECO:0007669"/>
    <property type="project" value="GOC"/>
</dbReference>
<dbReference type="AlphaFoldDB" id="A0A504YZW9"/>
<reference evidence="6 7" key="1">
    <citation type="submission" date="2019-04" db="EMBL/GenBank/DDBJ databases">
        <title>Annotation for the trematode Fasciola gigantica.</title>
        <authorList>
            <person name="Choi Y.-J."/>
        </authorList>
    </citation>
    <scope>NUCLEOTIDE SEQUENCE [LARGE SCALE GENOMIC DNA]</scope>
    <source>
        <strain evidence="6">Uganda_cow_1</strain>
    </source>
</reference>
<dbReference type="GO" id="GO:1990745">
    <property type="term" value="C:EARP complex"/>
    <property type="evidence" value="ECO:0007669"/>
    <property type="project" value="TreeGrafter"/>
</dbReference>
<sequence length="940" mass="105245">MTRRQLNSNGGKCTGVNSLPVCSIMRDEAERRVKKEKLFQFYRDSNITGQTTPSEHVIKTLPKDDDLLNIDGSSFNARAYLEKHLKEKDLSDLMLEEKVLTEQIRSLDSEMQTLMYDNYSKFISATDTIRLMKSDFKYVEEEMDCLLKNMSSIRSLSDGIKDGLVGERVRVKNLINTQQTLNKFKHLVDLPAQLRQQLVHSQWTEAINDLNKAKFVLRSYSSTPSFKSIRDDCSQLVRDIQKKVWDQFNRAVKPNEFLASLKVLRQLGVHTSKLSESFISLARIRLNSAAASLQKNTSSCSQSATPSSGFEQPSSKPEMNSAVSDYIRPDILHFTNLITDQILDELSGFASVYASLFSADRSLDEDDETEHTVIDVLDNRMEADSSDLPLVELESRLLVLVKELMETFFKITEERFSEEQYSCPDTALLVRALNRMHGRVQIFTRSLSDAVNALGSLNPTSSIAEWDTDPIGPSALPAIIDGMGSSSSTSDQPSFGDQTVALCQHCLTTALQLANRVSEARTQWYLDGLCLSAMDSITDLRQKLVSINATTRVSDESKNQLSALSENLNNSLSSQLRERIQALEVFLSPENTFVSRSGFREQFSLVQLREKLVVGYLKFLLAFFDDLTKTAAGRVPGPILLLLAKLCLTWTNTGTIGQLLAICEELLSSGSKPWSLGSTGHSPRPSTHTGLTVTLAQMATFNCFITPTTPKELTEKFREVSGRLLISFARLEGTNVAQLLRKSVEARDWLKSLEPRSVRSVIKRVVEDLNVLDQQISQLLPLNARNKDRGSESRSTRSGFSSLRPSGSTNFLESQTRANSSGNSTAELDPALATQLRRLFTQRVDIFSAVEANCESLLLGIIKIGLKTLVECVRLQTFGKFGLQQTQVDCRYLQIHLWHFVNDEKLIGMLLDDVVYSVVQRCVEPQLMEDSIVDSICDRA</sequence>
<dbReference type="GO" id="GO:0048193">
    <property type="term" value="P:Golgi vesicle transport"/>
    <property type="evidence" value="ECO:0007669"/>
    <property type="project" value="TreeGrafter"/>
</dbReference>
<dbReference type="GO" id="GO:0007030">
    <property type="term" value="P:Golgi organization"/>
    <property type="evidence" value="ECO:0007669"/>
    <property type="project" value="UniProtKB-UniRule"/>
</dbReference>
<feature type="compositionally biased region" description="Low complexity" evidence="5">
    <location>
        <begin position="298"/>
        <end position="308"/>
    </location>
</feature>
<name>A0A504YZW9_FASGI</name>
<dbReference type="EMBL" id="SUNJ01002371">
    <property type="protein sequence ID" value="TPP66026.1"/>
    <property type="molecule type" value="Genomic_DNA"/>
</dbReference>
<evidence type="ECO:0000256" key="1">
    <source>
        <dbReference type="ARBA" id="ARBA00006080"/>
    </source>
</evidence>
<feature type="compositionally biased region" description="Polar residues" evidence="5">
    <location>
        <begin position="805"/>
        <end position="826"/>
    </location>
</feature>
<dbReference type="SUPFAM" id="SSF74788">
    <property type="entry name" value="Cullin repeat-like"/>
    <property type="match status" value="1"/>
</dbReference>
<dbReference type="PANTHER" id="PTHR15954:SF4">
    <property type="entry name" value="VACUOLAR PROTEIN SORTING-ASSOCIATED PROTEIN 51 HOMOLOG"/>
    <property type="match status" value="1"/>
</dbReference>
<organism evidence="6 7">
    <name type="scientific">Fasciola gigantica</name>
    <name type="common">Giant liver fluke</name>
    <dbReference type="NCBI Taxonomy" id="46835"/>
    <lineage>
        <taxon>Eukaryota</taxon>
        <taxon>Metazoa</taxon>
        <taxon>Spiralia</taxon>
        <taxon>Lophotrochozoa</taxon>
        <taxon>Platyhelminthes</taxon>
        <taxon>Trematoda</taxon>
        <taxon>Digenea</taxon>
        <taxon>Plagiorchiida</taxon>
        <taxon>Echinostomata</taxon>
        <taxon>Echinostomatoidea</taxon>
        <taxon>Fasciolidae</taxon>
        <taxon>Fasciola</taxon>
    </lineage>
</organism>
<dbReference type="OrthoDB" id="203678at2759"/>
<dbReference type="GO" id="GO:0032456">
    <property type="term" value="P:endocytic recycling"/>
    <property type="evidence" value="ECO:0007669"/>
    <property type="project" value="TreeGrafter"/>
</dbReference>
<feature type="compositionally biased region" description="Basic and acidic residues" evidence="5">
    <location>
        <begin position="785"/>
        <end position="795"/>
    </location>
</feature>
<evidence type="ECO:0000256" key="5">
    <source>
        <dbReference type="SAM" id="MobiDB-lite"/>
    </source>
</evidence>
<evidence type="ECO:0000256" key="2">
    <source>
        <dbReference type="ARBA" id="ARBA00016122"/>
    </source>
</evidence>
<dbReference type="GO" id="GO:0000938">
    <property type="term" value="C:GARP complex"/>
    <property type="evidence" value="ECO:0007669"/>
    <property type="project" value="UniProtKB-UniRule"/>
</dbReference>
<keyword evidence="4" id="KW-0813">Transport</keyword>
<keyword evidence="4" id="KW-0333">Golgi apparatus</keyword>